<dbReference type="Proteomes" id="UP001495147">
    <property type="component" value="Unassembled WGS sequence"/>
</dbReference>
<evidence type="ECO:0000313" key="1">
    <source>
        <dbReference type="EMBL" id="MEO3690867.1"/>
    </source>
</evidence>
<protein>
    <recommendedName>
        <fullName evidence="3">Solute-binding protein family 3/N-terminal domain-containing protein</fullName>
    </recommendedName>
</protein>
<dbReference type="SUPFAM" id="SSF53850">
    <property type="entry name" value="Periplasmic binding protein-like II"/>
    <property type="match status" value="1"/>
</dbReference>
<reference evidence="1 2" key="1">
    <citation type="submission" date="2024-05" db="EMBL/GenBank/DDBJ databases">
        <title>Roseateles sp. DJS-2-20 16S ribosomal RNA gene Genome sequencing and assembly.</title>
        <authorList>
            <person name="Woo H."/>
        </authorList>
    </citation>
    <scope>NUCLEOTIDE SEQUENCE [LARGE SCALE GENOMIC DNA]</scope>
    <source>
        <strain evidence="1 2">DJS-2-20</strain>
    </source>
</reference>
<evidence type="ECO:0008006" key="3">
    <source>
        <dbReference type="Google" id="ProtNLM"/>
    </source>
</evidence>
<accession>A0ABV0FY67</accession>
<dbReference type="Gene3D" id="3.40.190.10">
    <property type="entry name" value="Periplasmic binding protein-like II"/>
    <property type="match status" value="2"/>
</dbReference>
<comment type="caution">
    <text evidence="1">The sequence shown here is derived from an EMBL/GenBank/DDBJ whole genome shotgun (WGS) entry which is preliminary data.</text>
</comment>
<proteinExistence type="predicted"/>
<name>A0ABV0FY67_9BURK</name>
<gene>
    <name evidence="1" type="ORF">ABDJ85_05250</name>
</gene>
<dbReference type="EMBL" id="JBDPZD010000001">
    <property type="protein sequence ID" value="MEO3690867.1"/>
    <property type="molecule type" value="Genomic_DNA"/>
</dbReference>
<dbReference type="RefSeq" id="WP_347703684.1">
    <property type="nucleotide sequence ID" value="NZ_JBDPZD010000001.1"/>
</dbReference>
<organism evidence="1 2">
    <name type="scientific">Roseateles paludis</name>
    <dbReference type="NCBI Taxonomy" id="3145238"/>
    <lineage>
        <taxon>Bacteria</taxon>
        <taxon>Pseudomonadati</taxon>
        <taxon>Pseudomonadota</taxon>
        <taxon>Betaproteobacteria</taxon>
        <taxon>Burkholderiales</taxon>
        <taxon>Sphaerotilaceae</taxon>
        <taxon>Roseateles</taxon>
    </lineage>
</organism>
<evidence type="ECO:0000313" key="2">
    <source>
        <dbReference type="Proteomes" id="UP001495147"/>
    </source>
</evidence>
<sequence>MLAGLVSLAAGLGSPRTARASEPAPVRVGTWDRDGNLLIGVSEAILARLYADIGQPMVFVDLPTRRAGQLLAQGQLDANVHRASDFLTANPDVIALPTPLNRVAMRAYTLQPTLQALHWKDLAPLRVAHLRGVLRVEQLMLPNQRRVESASVRDLWRLLATDMADVVLVNEMANAPAQHPSGLPELRRLEHVFDEHPVHHVLWATQARLASRLNTALIALQSSGNLDGLQQSALAGLMRRQGGA</sequence>
<keyword evidence="2" id="KW-1185">Reference proteome</keyword>